<feature type="compositionally biased region" description="Polar residues" evidence="3">
    <location>
        <begin position="938"/>
        <end position="959"/>
    </location>
</feature>
<feature type="region of interest" description="Disordered" evidence="3">
    <location>
        <begin position="611"/>
        <end position="632"/>
    </location>
</feature>
<feature type="domain" description="Ig-like" evidence="5">
    <location>
        <begin position="179"/>
        <end position="270"/>
    </location>
</feature>
<dbReference type="InterPro" id="IPR036116">
    <property type="entry name" value="FN3_sf"/>
</dbReference>
<evidence type="ECO:0000256" key="1">
    <source>
        <dbReference type="ARBA" id="ARBA00022737"/>
    </source>
</evidence>
<dbReference type="InterPro" id="IPR003599">
    <property type="entry name" value="Ig_sub"/>
</dbReference>
<dbReference type="InterPro" id="IPR013098">
    <property type="entry name" value="Ig_I-set"/>
</dbReference>
<evidence type="ECO:0000256" key="2">
    <source>
        <dbReference type="ARBA" id="ARBA00023319"/>
    </source>
</evidence>
<feature type="transmembrane region" description="Helical" evidence="4">
    <location>
        <begin position="1425"/>
        <end position="1447"/>
    </location>
</feature>
<evidence type="ECO:0000259" key="5">
    <source>
        <dbReference type="PROSITE" id="PS50835"/>
    </source>
</evidence>
<dbReference type="InterPro" id="IPR003961">
    <property type="entry name" value="FN3_dom"/>
</dbReference>
<keyword evidence="4" id="KW-0812">Transmembrane</keyword>
<feature type="compositionally biased region" description="Low complexity" evidence="3">
    <location>
        <begin position="1942"/>
        <end position="1960"/>
    </location>
</feature>
<feature type="compositionally biased region" description="Basic and acidic residues" evidence="3">
    <location>
        <begin position="796"/>
        <end position="814"/>
    </location>
</feature>
<dbReference type="Proteomes" id="UP001642540">
    <property type="component" value="Unassembled WGS sequence"/>
</dbReference>
<feature type="region of interest" description="Disordered" evidence="3">
    <location>
        <begin position="1303"/>
        <end position="1385"/>
    </location>
</feature>
<feature type="region of interest" description="Disordered" evidence="3">
    <location>
        <begin position="929"/>
        <end position="959"/>
    </location>
</feature>
<comment type="caution">
    <text evidence="7">The sequence shown here is derived from an EMBL/GenBank/DDBJ whole genome shotgun (WGS) entry which is preliminary data.</text>
</comment>
<accession>A0ABP1QSI9</accession>
<feature type="domain" description="Ig-like" evidence="5">
    <location>
        <begin position="460"/>
        <end position="540"/>
    </location>
</feature>
<feature type="compositionally biased region" description="Polar residues" evidence="3">
    <location>
        <begin position="1685"/>
        <end position="1696"/>
    </location>
</feature>
<feature type="compositionally biased region" description="Low complexity" evidence="3">
    <location>
        <begin position="678"/>
        <end position="694"/>
    </location>
</feature>
<dbReference type="InterPro" id="IPR003598">
    <property type="entry name" value="Ig_sub2"/>
</dbReference>
<dbReference type="PROSITE" id="PS50853">
    <property type="entry name" value="FN3"/>
    <property type="match status" value="2"/>
</dbReference>
<dbReference type="PROSITE" id="PS50835">
    <property type="entry name" value="IG_LIKE"/>
    <property type="match status" value="5"/>
</dbReference>
<feature type="compositionally biased region" description="Basic residues" evidence="3">
    <location>
        <begin position="1725"/>
        <end position="1734"/>
    </location>
</feature>
<feature type="region of interest" description="Disordered" evidence="3">
    <location>
        <begin position="1678"/>
        <end position="1839"/>
    </location>
</feature>
<feature type="domain" description="Ig-like" evidence="5">
    <location>
        <begin position="361"/>
        <end position="453"/>
    </location>
</feature>
<dbReference type="EMBL" id="CAXLJM020000046">
    <property type="protein sequence ID" value="CAL8110986.1"/>
    <property type="molecule type" value="Genomic_DNA"/>
</dbReference>
<sequence length="1960" mass="211742">MLLNFESGLGRCGVGATVEARSSSSSEAEIVRSTMEMRTLTRKSNGKEDPLHHHHYKSSSARLGILLLFLLALASSGDAGQPPRIREHPADSVVPKHEPVTLNCKADGDPAPTIQWLKDGKALRADQRHPSKLLLPSGSLFFLRVRKDQDAGVYACVAHNAFGEVTSKNATLDVATLRDEFRASPQNTWVAQGDTAVLECEPPRGNPEPKVLWKRNGNLIDVKANGRYRVVGQGSLSISQVRQSDEGRYVCMAKNIVGTRQSNTALLRVTVRPQFTIVPSNTSALLGSDVSLACVARGDPPPEITWKRQRGTLPLKRAHFDEERFLISNVSIEDQGIYTCVAENKAGSVSSSAFISVLALPAFVVVPQNVEIQPNSTAYFGCEAVGSPTPTLFWSREGSHSVIFRASGLENIRVTSEGTLQIDSVSERDEGYYFCAAVSTAGSVIHRVHLKVTPVEDLPPPIINVGPSNQTRPEGSVAVLPCIADGNPPPVITWYKNTNSFMLNTRIFTDDAGTLRINDLKLEDSGLYECVASSRSGKYVWRAYLHVEPANAITTTSQQPIGFVSFPRSSALDLVNIQRPRPPVQPRIIKVDSSSVTIAWHSKYWESVESQPSSSLSSSSTSGGGTSSASSSSIISSEVSIGHDVVNGNNGLSASFVHGSNSNGNSKSNGHIGGTSISTASGRNGQSSSSSLKGSKNKVKSFSDEEDDMGEEDEDEEDWRGGGGQGNRRVDEDDSYDEDDDIMLDDQRGEFDWHWTQAAAGDILHNLGKSPSRTSTHLTDESRKKSNSQRRRKRNSSSEEKMHKDAALNEDRSANMESDEDDIPIRSSSGRKTDFLFTKGFTQQSRHPDESVRHISQEKIERDRKEVALSDEDFVEVDQHRHQDQLRSKNSNNPENNKMLGKSKGSNNTPLPTRAPQLLLSSSTSVISSSTSHLGSSNNGPSTSAYTLGASSPGTGVKSSNSITYKVEYYSADELRSEWLLGATDVPVEMFTLQYLKPNTEYTFFVRAVSPEGIVSAPSPLSDSATTHISTNNRNNDDLEMARSQLSEGIVVLLKNAYPTSSTSIKIEWQIVSAAEFIEGFYIYFRQLLDPHQYPNYHDHELSSDVGSSSSGVGGGSNSPSAGYQMLTVLNAGASTFQIVGLEKFTTYQIFLLPFYKNVDGRPSNYVNVTTFQDVPTGSPDLIESAHMNNSALAIRWRPPVLRQQNGLILGYQLRVWAGSSLVGNRTVNGSTVSLVLNNLTPGHSYSLQMACFTSKGLGPFSSMKTLHFRPDRGGNDGASFENAIPFDTADILNIINSNNNNIGGGDAGSNRNIGKDSGSSNGGKHKSGGDGSAPSPGGSHSHGDNISGNKQGNKIHNSKLPFDSSSSHAPKANNGRSNNLEDNHITINNGLEGYTSSKTTNQHGIISFGGTATTTARDELFSEAWFISLIGSVIFVMLLVFVFALYMRRCTIRRDGDKLKVSTAEIPDGSIPPHYQDDNLWIDAANQQKQLTLKSMKTSHNDLNEYENANNYAVVEDRHSPIPYATTTLINGEKHKSTFPVFGDSTPKALNGHNGSSRPACPGSGGGNEFGLMPSPKMVGWAAPASVTQNNKTASLNICSQDMKKYPSWLTPSGQNTGLAAASASSNSAAPLLVSCVTPSTTSLSPTHSVISSSSSSTDDEAALTTADAYLKLNNLQPKHKIRSSPTYQQQTNFVGNKRRQNKRGANNNSSRSSSGSAASNRSNNKRKQHQHHQSLANKRSVDGGESDGMPMMMMYSSSSSPRNENGEQLARLSTGGGGTSSKKSDNGLLACGADGESDNMKDSDSFGWTPQQQQQQVIKRKEDDNGGNNVDDHDGDESLTQCFVSQDLGKGTSLNVLTTFQTPMPTRKHLIVDFGSGANNSVANSILQQYSGEPRLIGSSIGGNGASPNIITNPVASAHHHHPHHQYHNYAHPHSHHNYSHTNGHSASNNGSNNHSAF</sequence>
<feature type="domain" description="Fibronectin type-III" evidence="6">
    <location>
        <begin position="1176"/>
        <end position="1272"/>
    </location>
</feature>
<feature type="region of interest" description="Disordered" evidence="3">
    <location>
        <begin position="1910"/>
        <end position="1960"/>
    </location>
</feature>
<reference evidence="7 8" key="1">
    <citation type="submission" date="2024-08" db="EMBL/GenBank/DDBJ databases">
        <authorList>
            <person name="Cucini C."/>
            <person name="Frati F."/>
        </authorList>
    </citation>
    <scope>NUCLEOTIDE SEQUENCE [LARGE SCALE GENOMIC DNA]</scope>
</reference>
<feature type="compositionally biased region" description="Low complexity" evidence="3">
    <location>
        <begin position="659"/>
        <end position="670"/>
    </location>
</feature>
<dbReference type="SMART" id="SM00060">
    <property type="entry name" value="FN3"/>
    <property type="match status" value="3"/>
</dbReference>
<dbReference type="SMART" id="SM00409">
    <property type="entry name" value="IG"/>
    <property type="match status" value="5"/>
</dbReference>
<protein>
    <recommendedName>
        <fullName evidence="9">Roundabout 2</fullName>
    </recommendedName>
</protein>
<feature type="region of interest" description="Disordered" evidence="3">
    <location>
        <begin position="1640"/>
        <end position="1661"/>
    </location>
</feature>
<keyword evidence="2" id="KW-0393">Immunoglobulin domain</keyword>
<dbReference type="PANTHER" id="PTHR10075">
    <property type="entry name" value="BASIGIN RELATED"/>
    <property type="match status" value="1"/>
</dbReference>
<dbReference type="SMART" id="SM00406">
    <property type="entry name" value="IGv"/>
    <property type="match status" value="4"/>
</dbReference>
<proteinExistence type="predicted"/>
<dbReference type="PANTHER" id="PTHR10075:SF103">
    <property type="entry name" value="ROUNDABOUT HOMOLOG 4"/>
    <property type="match status" value="1"/>
</dbReference>
<dbReference type="InterPro" id="IPR036179">
    <property type="entry name" value="Ig-like_dom_sf"/>
</dbReference>
<organism evidence="7 8">
    <name type="scientific">Orchesella dallaii</name>
    <dbReference type="NCBI Taxonomy" id="48710"/>
    <lineage>
        <taxon>Eukaryota</taxon>
        <taxon>Metazoa</taxon>
        <taxon>Ecdysozoa</taxon>
        <taxon>Arthropoda</taxon>
        <taxon>Hexapoda</taxon>
        <taxon>Collembola</taxon>
        <taxon>Entomobryomorpha</taxon>
        <taxon>Entomobryoidea</taxon>
        <taxon>Orchesellidae</taxon>
        <taxon>Orchesellinae</taxon>
        <taxon>Orchesella</taxon>
    </lineage>
</organism>
<feature type="compositionally biased region" description="Basic residues" evidence="3">
    <location>
        <begin position="1920"/>
        <end position="1941"/>
    </location>
</feature>
<feature type="compositionally biased region" description="Acidic residues" evidence="3">
    <location>
        <begin position="732"/>
        <end position="741"/>
    </location>
</feature>
<evidence type="ECO:0000256" key="4">
    <source>
        <dbReference type="SAM" id="Phobius"/>
    </source>
</evidence>
<keyword evidence="1" id="KW-0677">Repeat</keyword>
<feature type="compositionally biased region" description="Basic and acidic residues" evidence="3">
    <location>
        <begin position="846"/>
        <end position="868"/>
    </location>
</feature>
<feature type="compositionally biased region" description="Polar residues" evidence="3">
    <location>
        <begin position="1347"/>
        <end position="1356"/>
    </location>
</feature>
<name>A0ABP1QSI9_9HEXA</name>
<feature type="compositionally biased region" description="Polar residues" evidence="3">
    <location>
        <begin position="1364"/>
        <end position="1379"/>
    </location>
</feature>
<evidence type="ECO:0000313" key="8">
    <source>
        <dbReference type="Proteomes" id="UP001642540"/>
    </source>
</evidence>
<feature type="compositionally biased region" description="Basic and acidic residues" evidence="3">
    <location>
        <begin position="877"/>
        <end position="887"/>
    </location>
</feature>
<evidence type="ECO:0000256" key="3">
    <source>
        <dbReference type="SAM" id="MobiDB-lite"/>
    </source>
</evidence>
<dbReference type="InterPro" id="IPR013783">
    <property type="entry name" value="Ig-like_fold"/>
</dbReference>
<dbReference type="SMART" id="SM00408">
    <property type="entry name" value="IGc2"/>
    <property type="match status" value="5"/>
</dbReference>
<evidence type="ECO:0008006" key="9">
    <source>
        <dbReference type="Google" id="ProtNLM"/>
    </source>
</evidence>
<dbReference type="Gene3D" id="2.60.40.10">
    <property type="entry name" value="Immunoglobulins"/>
    <property type="match status" value="8"/>
</dbReference>
<dbReference type="SUPFAM" id="SSF49265">
    <property type="entry name" value="Fibronectin type III"/>
    <property type="match status" value="2"/>
</dbReference>
<dbReference type="Pfam" id="PF07679">
    <property type="entry name" value="I-set"/>
    <property type="match status" value="2"/>
</dbReference>
<keyword evidence="4" id="KW-0472">Membrane</keyword>
<feature type="region of interest" description="Disordered" evidence="3">
    <location>
        <begin position="765"/>
        <end position="915"/>
    </location>
</feature>
<keyword evidence="4" id="KW-1133">Transmembrane helix</keyword>
<feature type="compositionally biased region" description="Low complexity" evidence="3">
    <location>
        <begin position="1705"/>
        <end position="1724"/>
    </location>
</feature>
<feature type="compositionally biased region" description="Basic residues" evidence="3">
    <location>
        <begin position="785"/>
        <end position="795"/>
    </location>
</feature>
<dbReference type="SUPFAM" id="SSF48726">
    <property type="entry name" value="Immunoglobulin"/>
    <property type="match status" value="5"/>
</dbReference>
<dbReference type="InterPro" id="IPR007110">
    <property type="entry name" value="Ig-like_dom"/>
</dbReference>
<feature type="compositionally biased region" description="Low complexity" evidence="3">
    <location>
        <begin position="1751"/>
        <end position="1763"/>
    </location>
</feature>
<dbReference type="InterPro" id="IPR013106">
    <property type="entry name" value="Ig_V-set"/>
</dbReference>
<evidence type="ECO:0000313" key="7">
    <source>
        <dbReference type="EMBL" id="CAL8110986.1"/>
    </source>
</evidence>
<evidence type="ECO:0000259" key="6">
    <source>
        <dbReference type="PROSITE" id="PS50853"/>
    </source>
</evidence>
<feature type="domain" description="Fibronectin type-III" evidence="6">
    <location>
        <begin position="930"/>
        <end position="1030"/>
    </location>
</feature>
<dbReference type="Pfam" id="PF13927">
    <property type="entry name" value="Ig_3"/>
    <property type="match status" value="3"/>
</dbReference>
<feature type="region of interest" description="Disordered" evidence="3">
    <location>
        <begin position="657"/>
        <end position="741"/>
    </location>
</feature>
<dbReference type="Pfam" id="PF00041">
    <property type="entry name" value="fn3"/>
    <property type="match status" value="1"/>
</dbReference>
<feature type="domain" description="Ig-like" evidence="5">
    <location>
        <begin position="273"/>
        <end position="356"/>
    </location>
</feature>
<feature type="domain" description="Ig-like" evidence="5">
    <location>
        <begin position="83"/>
        <end position="173"/>
    </location>
</feature>
<gene>
    <name evidence="7" type="ORF">ODALV1_LOCUS14620</name>
</gene>
<feature type="compositionally biased region" description="Acidic residues" evidence="3">
    <location>
        <begin position="704"/>
        <end position="718"/>
    </location>
</feature>
<dbReference type="CDD" id="cd00063">
    <property type="entry name" value="FN3"/>
    <property type="match status" value="2"/>
</dbReference>
<keyword evidence="8" id="KW-1185">Reference proteome</keyword>